<evidence type="ECO:0000313" key="2">
    <source>
        <dbReference type="Proteomes" id="UP000188533"/>
    </source>
</evidence>
<organism evidence="1 2">
    <name type="scientific">Lentinula edodes</name>
    <name type="common">Shiitake mushroom</name>
    <name type="synonym">Lentinus edodes</name>
    <dbReference type="NCBI Taxonomy" id="5353"/>
    <lineage>
        <taxon>Eukaryota</taxon>
        <taxon>Fungi</taxon>
        <taxon>Dikarya</taxon>
        <taxon>Basidiomycota</taxon>
        <taxon>Agaricomycotina</taxon>
        <taxon>Agaricomycetes</taxon>
        <taxon>Agaricomycetidae</taxon>
        <taxon>Agaricales</taxon>
        <taxon>Marasmiineae</taxon>
        <taxon>Omphalotaceae</taxon>
        <taxon>Lentinula</taxon>
    </lineage>
</organism>
<dbReference type="Proteomes" id="UP000188533">
    <property type="component" value="Unassembled WGS sequence"/>
</dbReference>
<gene>
    <name evidence="1" type="ORF">LENED_012871</name>
</gene>
<reference evidence="1 2" key="2">
    <citation type="submission" date="2017-02" db="EMBL/GenBank/DDBJ databases">
        <title>A genome survey and senescence transcriptome analysis in Lentinula edodes.</title>
        <authorList>
            <person name="Sakamoto Y."/>
            <person name="Nakade K."/>
            <person name="Sato S."/>
            <person name="Yoshida Y."/>
            <person name="Miyazaki K."/>
            <person name="Natsume S."/>
            <person name="Konno N."/>
        </authorList>
    </citation>
    <scope>NUCLEOTIDE SEQUENCE [LARGE SCALE GENOMIC DNA]</scope>
    <source>
        <strain evidence="1 2">NBRC 111202</strain>
    </source>
</reference>
<name>A0A1Q3ETS7_LENED</name>
<reference evidence="1 2" key="1">
    <citation type="submission" date="2016-08" db="EMBL/GenBank/DDBJ databases">
        <authorList>
            <consortium name="Lentinula edodes genome sequencing consortium"/>
            <person name="Sakamoto Y."/>
            <person name="Nakade K."/>
            <person name="Sato S."/>
            <person name="Yoshida Y."/>
            <person name="Miyazaki K."/>
            <person name="Natsume S."/>
            <person name="Konno N."/>
        </authorList>
    </citation>
    <scope>NUCLEOTIDE SEQUENCE [LARGE SCALE GENOMIC DNA]</scope>
    <source>
        <strain evidence="1 2">NBRC 111202</strain>
    </source>
</reference>
<accession>A0A1Q3ETS7</accession>
<sequence length="95" mass="10945">MIWIEPKKSLIWIIELDCFRTSSFMFGLPAVVRILRNSSCGDHPFNLLLQLAKILYPEYVVAKSLNETPSMVRWSNAIVCRWSVAFEDEHVAKSS</sequence>
<dbReference type="AlphaFoldDB" id="A0A1Q3ETS7"/>
<protein>
    <submittedName>
        <fullName evidence="1">Uncharacterized protein</fullName>
    </submittedName>
</protein>
<evidence type="ECO:0000313" key="1">
    <source>
        <dbReference type="EMBL" id="GAW10587.1"/>
    </source>
</evidence>
<comment type="caution">
    <text evidence="1">The sequence shown here is derived from an EMBL/GenBank/DDBJ whole genome shotgun (WGS) entry which is preliminary data.</text>
</comment>
<dbReference type="EMBL" id="BDGU01001890">
    <property type="protein sequence ID" value="GAW10587.1"/>
    <property type="molecule type" value="Genomic_DNA"/>
</dbReference>
<keyword evidence="2" id="KW-1185">Reference proteome</keyword>
<proteinExistence type="predicted"/>